<dbReference type="Proteomes" id="UP000002215">
    <property type="component" value="Chromosome"/>
</dbReference>
<dbReference type="InterPro" id="IPR038765">
    <property type="entry name" value="Papain-like_cys_pep_sf"/>
</dbReference>
<dbReference type="EMBL" id="CP001699">
    <property type="protein sequence ID" value="ACU59570.1"/>
    <property type="molecule type" value="Genomic_DNA"/>
</dbReference>
<dbReference type="GO" id="GO:0005737">
    <property type="term" value="C:cytoplasm"/>
    <property type="evidence" value="ECO:0007669"/>
    <property type="project" value="TreeGrafter"/>
</dbReference>
<proteinExistence type="predicted"/>
<organism evidence="3 4">
    <name type="scientific">Chitinophaga pinensis (strain ATCC 43595 / DSM 2588 / LMG 13176 / NBRC 15968 / NCIMB 11800 / UQM 2034)</name>
    <dbReference type="NCBI Taxonomy" id="485918"/>
    <lineage>
        <taxon>Bacteria</taxon>
        <taxon>Pseudomonadati</taxon>
        <taxon>Bacteroidota</taxon>
        <taxon>Chitinophagia</taxon>
        <taxon>Chitinophagales</taxon>
        <taxon>Chitinophagaceae</taxon>
        <taxon>Chitinophaga</taxon>
    </lineage>
</organism>
<dbReference type="SUPFAM" id="SSF54001">
    <property type="entry name" value="Cysteine proteinases"/>
    <property type="match status" value="1"/>
</dbReference>
<dbReference type="PANTHER" id="PTHR46333">
    <property type="entry name" value="CYTOKINESIS PROTEIN 3"/>
    <property type="match status" value="1"/>
</dbReference>
<dbReference type="OrthoDB" id="9788327at2"/>
<evidence type="ECO:0000313" key="3">
    <source>
        <dbReference type="EMBL" id="ACU59570.1"/>
    </source>
</evidence>
<evidence type="ECO:0000313" key="4">
    <source>
        <dbReference type="Proteomes" id="UP000002215"/>
    </source>
</evidence>
<reference evidence="4" key="1">
    <citation type="submission" date="2009-08" db="EMBL/GenBank/DDBJ databases">
        <title>The complete genome of Chitinophaga pinensis DSM 2588.</title>
        <authorList>
            <consortium name="US DOE Joint Genome Institute (JGI-PGF)"/>
            <person name="Lucas S."/>
            <person name="Copeland A."/>
            <person name="Lapidus A."/>
            <person name="Glavina del Rio T."/>
            <person name="Dalin E."/>
            <person name="Tice H."/>
            <person name="Bruce D."/>
            <person name="Goodwin L."/>
            <person name="Pitluck S."/>
            <person name="Kyrpides N."/>
            <person name="Mavromatis K."/>
            <person name="Ivanova N."/>
            <person name="Mikhailova N."/>
            <person name="Sims D."/>
            <person name="Meinche L."/>
            <person name="Brettin T."/>
            <person name="Detter J.C."/>
            <person name="Han C."/>
            <person name="Larimer F."/>
            <person name="Land M."/>
            <person name="Hauser L."/>
            <person name="Markowitz V."/>
            <person name="Cheng J.-F."/>
            <person name="Hugenholtz P."/>
            <person name="Woyke T."/>
            <person name="Wu D."/>
            <person name="Spring S."/>
            <person name="Klenk H.-P."/>
            <person name="Eisen J.A."/>
        </authorList>
    </citation>
    <scope>NUCLEOTIDE SEQUENCE [LARGE SCALE GENOMIC DNA]</scope>
    <source>
        <strain evidence="4">ATCC 43595 / DSM 2588 / LMG 13176 / NBRC 15968 / NCIMB 11800 / UQM 2034</strain>
    </source>
</reference>
<name>A0A979GUZ8_CHIPD</name>
<dbReference type="RefSeq" id="WP_012789746.1">
    <property type="nucleotide sequence ID" value="NC_013132.1"/>
</dbReference>
<sequence>MMKKCAVILSVLCLLMGYSNAQKIDYTPVDKYVTEIKADTTLKTDDLVALIIRPFNDQHRKARAIFDWICINIYYDYEGYVLSLNNTATYPFKSPAEVLKKRTGICSEISGLAKEMFEKAGLKCEDIYGKTRTTLTSGPGSHAWNAVTVEGKWFLFDCTWGGSDKDLHKVNYFYFMTPPSFLIASHYPDDPKWTLLETYPTQTEFDQFPTIWCDYFNYSDKPFPRNREIISTGGSFSITNYVIKGFTQDIRIMDKDDNEMSFRQAPVLSPAGDTTAYSITGLPKGNFTMRISSFSSNPTQWALTALNRLMEFELLIK</sequence>
<dbReference type="PANTHER" id="PTHR46333:SF2">
    <property type="entry name" value="CYTOKINESIS PROTEIN 3"/>
    <property type="match status" value="1"/>
</dbReference>
<feature type="chain" id="PRO_5038076953" evidence="1">
    <location>
        <begin position="22"/>
        <end position="317"/>
    </location>
</feature>
<dbReference type="AlphaFoldDB" id="A0A979GUZ8"/>
<dbReference type="InterPro" id="IPR002931">
    <property type="entry name" value="Transglutaminase-like"/>
</dbReference>
<gene>
    <name evidence="3" type="ordered locus">Cpin_2077</name>
</gene>
<evidence type="ECO:0000259" key="2">
    <source>
        <dbReference type="SMART" id="SM00460"/>
    </source>
</evidence>
<reference evidence="3 4" key="2">
    <citation type="journal article" date="2010" name="Stand. Genomic Sci.">
        <title>Complete genome sequence of Chitinophaga pinensis type strain (UQM 2034).</title>
        <authorList>
            <person name="Glavina Del Rio T."/>
            <person name="Abt B."/>
            <person name="Spring S."/>
            <person name="Lapidus A."/>
            <person name="Nolan M."/>
            <person name="Tice H."/>
            <person name="Copeland A."/>
            <person name="Cheng J.F."/>
            <person name="Chen F."/>
            <person name="Bruce D."/>
            <person name="Goodwin L."/>
            <person name="Pitluck S."/>
            <person name="Ivanova N."/>
            <person name="Mavromatis K."/>
            <person name="Mikhailova N."/>
            <person name="Pati A."/>
            <person name="Chen A."/>
            <person name="Palaniappan K."/>
            <person name="Land M."/>
            <person name="Hauser L."/>
            <person name="Chang Y.J."/>
            <person name="Jeffries C.D."/>
            <person name="Chain P."/>
            <person name="Saunders E."/>
            <person name="Detter J.C."/>
            <person name="Brettin T."/>
            <person name="Rohde M."/>
            <person name="Goker M."/>
            <person name="Bristow J."/>
            <person name="Eisen J.A."/>
            <person name="Markowitz V."/>
            <person name="Hugenholtz P."/>
            <person name="Kyrpides N.C."/>
            <person name="Klenk H.P."/>
            <person name="Lucas S."/>
        </authorList>
    </citation>
    <scope>NUCLEOTIDE SEQUENCE [LARGE SCALE GENOMIC DNA]</scope>
    <source>
        <strain evidence="4">ATCC 43595 / DSM 2588 / LMG 13176 / NBRC 15968 / NCIMB 11800 / UQM 2034</strain>
    </source>
</reference>
<dbReference type="InterPro" id="IPR052557">
    <property type="entry name" value="CAP/Cytokinesis_protein"/>
</dbReference>
<evidence type="ECO:0000256" key="1">
    <source>
        <dbReference type="SAM" id="SignalP"/>
    </source>
</evidence>
<protein>
    <submittedName>
        <fullName evidence="3">Transglutaminase domain protein</fullName>
    </submittedName>
</protein>
<accession>A0A979GUZ8</accession>
<dbReference type="Pfam" id="PF01841">
    <property type="entry name" value="Transglut_core"/>
    <property type="match status" value="1"/>
</dbReference>
<dbReference type="SMART" id="SM00460">
    <property type="entry name" value="TGc"/>
    <property type="match status" value="1"/>
</dbReference>
<feature type="domain" description="Transglutaminase-like" evidence="2">
    <location>
        <begin position="98"/>
        <end position="160"/>
    </location>
</feature>
<feature type="signal peptide" evidence="1">
    <location>
        <begin position="1"/>
        <end position="21"/>
    </location>
</feature>
<dbReference type="Gene3D" id="3.10.620.30">
    <property type="match status" value="1"/>
</dbReference>
<dbReference type="KEGG" id="cpi:Cpin_2077"/>
<keyword evidence="1" id="KW-0732">Signal</keyword>